<feature type="transmembrane region" description="Helical" evidence="8">
    <location>
        <begin position="395"/>
        <end position="421"/>
    </location>
</feature>
<feature type="transmembrane region" description="Helical" evidence="8">
    <location>
        <begin position="138"/>
        <end position="155"/>
    </location>
</feature>
<evidence type="ECO:0000256" key="4">
    <source>
        <dbReference type="ARBA" id="ARBA00022692"/>
    </source>
</evidence>
<protein>
    <submittedName>
        <fullName evidence="10">General substrate transporter</fullName>
    </submittedName>
</protein>
<evidence type="ECO:0000313" key="11">
    <source>
        <dbReference type="Proteomes" id="UP000800092"/>
    </source>
</evidence>
<dbReference type="AlphaFoldDB" id="A0A6A6H4I8"/>
<keyword evidence="6 8" id="KW-0472">Membrane</keyword>
<organism evidence="10 11">
    <name type="scientific">Viridothelium virens</name>
    <name type="common">Speckled blister lichen</name>
    <name type="synonym">Trypethelium virens</name>
    <dbReference type="NCBI Taxonomy" id="1048519"/>
    <lineage>
        <taxon>Eukaryota</taxon>
        <taxon>Fungi</taxon>
        <taxon>Dikarya</taxon>
        <taxon>Ascomycota</taxon>
        <taxon>Pezizomycotina</taxon>
        <taxon>Dothideomycetes</taxon>
        <taxon>Dothideomycetes incertae sedis</taxon>
        <taxon>Trypetheliales</taxon>
        <taxon>Trypetheliaceae</taxon>
        <taxon>Viridothelium</taxon>
    </lineage>
</organism>
<dbReference type="PROSITE" id="PS50850">
    <property type="entry name" value="MFS"/>
    <property type="match status" value="1"/>
</dbReference>
<feature type="transmembrane region" description="Helical" evidence="8">
    <location>
        <begin position="465"/>
        <end position="486"/>
    </location>
</feature>
<name>A0A6A6H4I8_VIRVR</name>
<dbReference type="NCBIfam" id="TIGR00879">
    <property type="entry name" value="SP"/>
    <property type="match status" value="1"/>
</dbReference>
<dbReference type="InterPro" id="IPR036259">
    <property type="entry name" value="MFS_trans_sf"/>
</dbReference>
<evidence type="ECO:0000259" key="9">
    <source>
        <dbReference type="PROSITE" id="PS50850"/>
    </source>
</evidence>
<dbReference type="GO" id="GO:0005351">
    <property type="term" value="F:carbohydrate:proton symporter activity"/>
    <property type="evidence" value="ECO:0007669"/>
    <property type="project" value="TreeGrafter"/>
</dbReference>
<dbReference type="InterPro" id="IPR003663">
    <property type="entry name" value="Sugar/inositol_transpt"/>
</dbReference>
<dbReference type="InterPro" id="IPR050360">
    <property type="entry name" value="MFS_Sugar_Transporters"/>
</dbReference>
<evidence type="ECO:0000256" key="3">
    <source>
        <dbReference type="ARBA" id="ARBA00022448"/>
    </source>
</evidence>
<feature type="domain" description="Major facilitator superfamily (MFS) profile" evidence="9">
    <location>
        <begin position="28"/>
        <end position="490"/>
    </location>
</feature>
<dbReference type="Proteomes" id="UP000800092">
    <property type="component" value="Unassembled WGS sequence"/>
</dbReference>
<feature type="transmembrane region" description="Helical" evidence="8">
    <location>
        <begin position="21"/>
        <end position="50"/>
    </location>
</feature>
<dbReference type="Pfam" id="PF00083">
    <property type="entry name" value="Sugar_tr"/>
    <property type="match status" value="1"/>
</dbReference>
<evidence type="ECO:0000256" key="8">
    <source>
        <dbReference type="SAM" id="Phobius"/>
    </source>
</evidence>
<evidence type="ECO:0000256" key="6">
    <source>
        <dbReference type="ARBA" id="ARBA00023136"/>
    </source>
</evidence>
<evidence type="ECO:0000256" key="2">
    <source>
        <dbReference type="ARBA" id="ARBA00010992"/>
    </source>
</evidence>
<dbReference type="InterPro" id="IPR005829">
    <property type="entry name" value="Sugar_transporter_CS"/>
</dbReference>
<dbReference type="Gene3D" id="1.20.1250.20">
    <property type="entry name" value="MFS general substrate transporter like domains"/>
    <property type="match status" value="1"/>
</dbReference>
<proteinExistence type="inferred from homology"/>
<dbReference type="PANTHER" id="PTHR48022:SF21">
    <property type="entry name" value="QUINATE TRANSPORTER, PUTATIVE (AFU_ORTHOLOGUE AFUA_6G06960)-RELATED"/>
    <property type="match status" value="1"/>
</dbReference>
<keyword evidence="4 8" id="KW-0812">Transmembrane</keyword>
<keyword evidence="5 8" id="KW-1133">Transmembrane helix</keyword>
<comment type="subcellular location">
    <subcellularLocation>
        <location evidence="1">Membrane</location>
        <topology evidence="1">Multi-pass membrane protein</topology>
    </subcellularLocation>
</comment>
<feature type="transmembrane region" description="Helical" evidence="8">
    <location>
        <begin position="294"/>
        <end position="316"/>
    </location>
</feature>
<evidence type="ECO:0000256" key="1">
    <source>
        <dbReference type="ARBA" id="ARBA00004141"/>
    </source>
</evidence>
<dbReference type="SUPFAM" id="SSF103473">
    <property type="entry name" value="MFS general substrate transporter"/>
    <property type="match status" value="1"/>
</dbReference>
<feature type="transmembrane region" description="Helical" evidence="8">
    <location>
        <begin position="108"/>
        <end position="126"/>
    </location>
</feature>
<evidence type="ECO:0000256" key="5">
    <source>
        <dbReference type="ARBA" id="ARBA00022989"/>
    </source>
</evidence>
<feature type="transmembrane region" description="Helical" evidence="8">
    <location>
        <begin position="433"/>
        <end position="453"/>
    </location>
</feature>
<gene>
    <name evidence="10" type="ORF">EV356DRAFT_505027</name>
</gene>
<keyword evidence="11" id="KW-1185">Reference proteome</keyword>
<reference evidence="10" key="1">
    <citation type="journal article" date="2020" name="Stud. Mycol.">
        <title>101 Dothideomycetes genomes: a test case for predicting lifestyles and emergence of pathogens.</title>
        <authorList>
            <person name="Haridas S."/>
            <person name="Albert R."/>
            <person name="Binder M."/>
            <person name="Bloem J."/>
            <person name="Labutti K."/>
            <person name="Salamov A."/>
            <person name="Andreopoulos B."/>
            <person name="Baker S."/>
            <person name="Barry K."/>
            <person name="Bills G."/>
            <person name="Bluhm B."/>
            <person name="Cannon C."/>
            <person name="Castanera R."/>
            <person name="Culley D."/>
            <person name="Daum C."/>
            <person name="Ezra D."/>
            <person name="Gonzalez J."/>
            <person name="Henrissat B."/>
            <person name="Kuo A."/>
            <person name="Liang C."/>
            <person name="Lipzen A."/>
            <person name="Lutzoni F."/>
            <person name="Magnuson J."/>
            <person name="Mondo S."/>
            <person name="Nolan M."/>
            <person name="Ohm R."/>
            <person name="Pangilinan J."/>
            <person name="Park H.-J."/>
            <person name="Ramirez L."/>
            <person name="Alfaro M."/>
            <person name="Sun H."/>
            <person name="Tritt A."/>
            <person name="Yoshinaga Y."/>
            <person name="Zwiers L.-H."/>
            <person name="Turgeon B."/>
            <person name="Goodwin S."/>
            <person name="Spatafora J."/>
            <person name="Crous P."/>
            <person name="Grigoriev I."/>
        </authorList>
    </citation>
    <scope>NUCLEOTIDE SEQUENCE</scope>
    <source>
        <strain evidence="10">Tuck. ex Michener</strain>
    </source>
</reference>
<feature type="transmembrane region" description="Helical" evidence="8">
    <location>
        <begin position="363"/>
        <end position="383"/>
    </location>
</feature>
<dbReference type="PRINTS" id="PR00171">
    <property type="entry name" value="SUGRTRNSPORT"/>
</dbReference>
<comment type="similarity">
    <text evidence="2 7">Belongs to the major facilitator superfamily. Sugar transporter (TC 2.A.1.1) family.</text>
</comment>
<accession>A0A6A6H4I8</accession>
<evidence type="ECO:0000313" key="10">
    <source>
        <dbReference type="EMBL" id="KAF2232738.1"/>
    </source>
</evidence>
<dbReference type="InterPro" id="IPR005828">
    <property type="entry name" value="MFS_sugar_transport-like"/>
</dbReference>
<dbReference type="PROSITE" id="PS00217">
    <property type="entry name" value="SUGAR_TRANSPORT_2"/>
    <property type="match status" value="1"/>
</dbReference>
<evidence type="ECO:0000256" key="7">
    <source>
        <dbReference type="RuleBase" id="RU003346"/>
    </source>
</evidence>
<feature type="transmembrane region" description="Helical" evidence="8">
    <location>
        <begin position="199"/>
        <end position="220"/>
    </location>
</feature>
<feature type="transmembrane region" description="Helical" evidence="8">
    <location>
        <begin position="167"/>
        <end position="187"/>
    </location>
</feature>
<feature type="transmembrane region" description="Helical" evidence="8">
    <location>
        <begin position="77"/>
        <end position="96"/>
    </location>
</feature>
<dbReference type="PANTHER" id="PTHR48022">
    <property type="entry name" value="PLASTIDIC GLUCOSE TRANSPORTER 4"/>
    <property type="match status" value="1"/>
</dbReference>
<dbReference type="FunFam" id="1.20.1250.20:FF:000026">
    <property type="entry name" value="MFS quinate transporter QutD"/>
    <property type="match status" value="1"/>
</dbReference>
<dbReference type="GO" id="GO:0016020">
    <property type="term" value="C:membrane"/>
    <property type="evidence" value="ECO:0007669"/>
    <property type="project" value="UniProtKB-SubCell"/>
</dbReference>
<dbReference type="OrthoDB" id="508119at2759"/>
<sequence length="533" mass="57881">MGFLQTFVRNDAMKTDPPEIYNWRVFLLACASCFGGTLFGMDIGIISGVITMKTFEDAFGYSKLGDAKAVKLADANLSANIVSVMQAGAFAGALAANPIADKWGRKPGLLVAAVLAGIGGMMQAASSGNLGALYTGRLIEGLGLGAATMLTPTYISENAPRAVRGMLVGLYQLFETMGAMLAFWINYGALLNQSGNGQWQVPLAMQCLPAVLLFGGMLFCNESPRWLARTDQWEKSTEVLSHVRKLPADHPYVQAEIVEMRRQLAEELASVNGGTSWWSLQKEMWTVAGNRKRAAISIFLMICQQMTGTNAVNYYAPTIFTDLGVTGNANSLFATGVYGIVKMVSCGLFLLFLADTLGRKKSFLWTGIAMGIAMFYLGFYVRFDPPKAGASVPPAGYVALVMVYLFAAFFQFGWGPVCWIYVSEIPTARLRSLNVSLAAATQWAFNLVVARSTPVMLETVGSNGYGTYFIFGSFCFGMVVFALFFVPETKGISLERMDELFGVANFEDIEDVGTAARRASLDEKEADVHVERV</sequence>
<dbReference type="InterPro" id="IPR020846">
    <property type="entry name" value="MFS_dom"/>
</dbReference>
<dbReference type="EMBL" id="ML991813">
    <property type="protein sequence ID" value="KAF2232738.1"/>
    <property type="molecule type" value="Genomic_DNA"/>
</dbReference>
<keyword evidence="3 7" id="KW-0813">Transport</keyword>
<feature type="transmembrane region" description="Helical" evidence="8">
    <location>
        <begin position="336"/>
        <end position="354"/>
    </location>
</feature>